<organism evidence="2 3">
    <name type="scientific">Paenibacillus filicis</name>
    <dbReference type="NCBI Taxonomy" id="669464"/>
    <lineage>
        <taxon>Bacteria</taxon>
        <taxon>Bacillati</taxon>
        <taxon>Bacillota</taxon>
        <taxon>Bacilli</taxon>
        <taxon>Bacillales</taxon>
        <taxon>Paenibacillaceae</taxon>
        <taxon>Paenibacillus</taxon>
    </lineage>
</organism>
<evidence type="ECO:0000256" key="1">
    <source>
        <dbReference type="SAM" id="Phobius"/>
    </source>
</evidence>
<comment type="caution">
    <text evidence="2">The sequence shown here is derived from an EMBL/GenBank/DDBJ whole genome shotgun (WGS) entry which is preliminary data.</text>
</comment>
<name>A0ABU9DST7_9BACL</name>
<reference evidence="2 3" key="1">
    <citation type="submission" date="2024-04" db="EMBL/GenBank/DDBJ databases">
        <title>draft genome sequnece of Paenibacillus filicis.</title>
        <authorList>
            <person name="Kim D.-U."/>
        </authorList>
    </citation>
    <scope>NUCLEOTIDE SEQUENCE [LARGE SCALE GENOMIC DNA]</scope>
    <source>
        <strain evidence="2 3">KACC14197</strain>
    </source>
</reference>
<feature type="transmembrane region" description="Helical" evidence="1">
    <location>
        <begin position="219"/>
        <end position="237"/>
    </location>
</feature>
<dbReference type="EMBL" id="JBBPCC010000024">
    <property type="protein sequence ID" value="MEK8131882.1"/>
    <property type="molecule type" value="Genomic_DNA"/>
</dbReference>
<keyword evidence="1" id="KW-0812">Transmembrane</keyword>
<dbReference type="CDD" id="cd21809">
    <property type="entry name" value="ABC-2_lan_permease-like"/>
    <property type="match status" value="1"/>
</dbReference>
<feature type="transmembrane region" description="Helical" evidence="1">
    <location>
        <begin position="49"/>
        <end position="69"/>
    </location>
</feature>
<keyword evidence="3" id="KW-1185">Reference proteome</keyword>
<keyword evidence="1" id="KW-0472">Membrane</keyword>
<proteinExistence type="predicted"/>
<feature type="transmembrane region" description="Helical" evidence="1">
    <location>
        <begin position="101"/>
        <end position="123"/>
    </location>
</feature>
<evidence type="ECO:0000313" key="2">
    <source>
        <dbReference type="EMBL" id="MEK8131882.1"/>
    </source>
</evidence>
<feature type="transmembrane region" description="Helical" evidence="1">
    <location>
        <begin position="165"/>
        <end position="184"/>
    </location>
</feature>
<dbReference type="Proteomes" id="UP001469365">
    <property type="component" value="Unassembled WGS sequence"/>
</dbReference>
<gene>
    <name evidence="2" type="ORF">WMW72_28635</name>
</gene>
<sequence>MLALEFYKLRRKRILVMMTLFLGVQLIWMLMSISIYMSRNTSNASWETILVMAGSINGLFLPLMSAIAISRVCDMEHKGNTWKLLIPVAVKRSRLYLAKYACANLLLLYYVLLQAGVMVAFGLVKDFAGLVPIRLLLAFLGGTILVNLAVSALQQWISLAVRNQAFALCLGMVGGFIGMAASFFPEPVRRFLIWSYYTGLNPVQMVYTGQTAQYELHSIHVGLLLAVGMVSVILYLAGSLQVSRQDM</sequence>
<feature type="transmembrane region" description="Helical" evidence="1">
    <location>
        <begin position="135"/>
        <end position="153"/>
    </location>
</feature>
<protein>
    <submittedName>
        <fullName evidence="2">ABC transporter permease</fullName>
    </submittedName>
</protein>
<keyword evidence="1" id="KW-1133">Transmembrane helix</keyword>
<evidence type="ECO:0000313" key="3">
    <source>
        <dbReference type="Proteomes" id="UP001469365"/>
    </source>
</evidence>
<feature type="transmembrane region" description="Helical" evidence="1">
    <location>
        <begin position="14"/>
        <end position="37"/>
    </location>
</feature>
<dbReference type="Pfam" id="PF12730">
    <property type="entry name" value="ABC2_membrane_4"/>
    <property type="match status" value="1"/>
</dbReference>
<accession>A0ABU9DST7</accession>
<dbReference type="RefSeq" id="WP_341419041.1">
    <property type="nucleotide sequence ID" value="NZ_JBBPCC010000024.1"/>
</dbReference>